<dbReference type="Pfam" id="PF05336">
    <property type="entry name" value="rhaM"/>
    <property type="match status" value="1"/>
</dbReference>
<organism evidence="6 7">
    <name type="scientific">Puia dinghuensis</name>
    <dbReference type="NCBI Taxonomy" id="1792502"/>
    <lineage>
        <taxon>Bacteria</taxon>
        <taxon>Pseudomonadati</taxon>
        <taxon>Bacteroidota</taxon>
        <taxon>Chitinophagia</taxon>
        <taxon>Chitinophagales</taxon>
        <taxon>Chitinophagaceae</taxon>
        <taxon>Puia</taxon>
    </lineage>
</organism>
<keyword evidence="3" id="KW-0119">Carbohydrate metabolism</keyword>
<dbReference type="NCBIfam" id="TIGR02625">
    <property type="entry name" value="YiiL_rotase"/>
    <property type="match status" value="1"/>
</dbReference>
<dbReference type="RefSeq" id="WP_188931729.1">
    <property type="nucleotide sequence ID" value="NZ_BMJC01000002.1"/>
</dbReference>
<name>A0A8J2UD56_9BACT</name>
<dbReference type="SUPFAM" id="SSF54909">
    <property type="entry name" value="Dimeric alpha+beta barrel"/>
    <property type="match status" value="1"/>
</dbReference>
<evidence type="ECO:0000256" key="4">
    <source>
        <dbReference type="ARBA" id="ARBA00023308"/>
    </source>
</evidence>
<dbReference type="InterPro" id="IPR008000">
    <property type="entry name" value="Rham/fucose_mutarotase"/>
</dbReference>
<evidence type="ECO:0000256" key="2">
    <source>
        <dbReference type="ARBA" id="ARBA00023235"/>
    </source>
</evidence>
<comment type="caution">
    <text evidence="6">The sequence shown here is derived from an EMBL/GenBank/DDBJ whole genome shotgun (WGS) entry which is preliminary data.</text>
</comment>
<dbReference type="PANTHER" id="PTHR34389:SF2">
    <property type="entry name" value="L-RHAMNOSE MUTAROTASE"/>
    <property type="match status" value="1"/>
</dbReference>
<reference evidence="6" key="2">
    <citation type="submission" date="2020-09" db="EMBL/GenBank/DDBJ databases">
        <authorList>
            <person name="Sun Q."/>
            <person name="Zhou Y."/>
        </authorList>
    </citation>
    <scope>NUCLEOTIDE SEQUENCE</scope>
    <source>
        <strain evidence="6">CGMCC 1.15448</strain>
    </source>
</reference>
<sequence length="106" mass="12556">MQRIAFTMKLHAGFEEEYRRRHDAIWPELQTLLHTTGIREYSIFLDEETGTLFAVLQIADPSALDQLPKQPVMQRWWDYMKDIMDSNPDHSPVTKSLKEVFYLPCK</sequence>
<proteinExistence type="inferred from homology"/>
<accession>A0A8J2UD56</accession>
<protein>
    <recommendedName>
        <fullName evidence="5">L-rhamnose mutarotase</fullName>
        <ecNumber evidence="5">5.1.3.32</ecNumber>
    </recommendedName>
</protein>
<evidence type="ECO:0000313" key="6">
    <source>
        <dbReference type="EMBL" id="GGA99533.1"/>
    </source>
</evidence>
<dbReference type="GO" id="GO:0005737">
    <property type="term" value="C:cytoplasm"/>
    <property type="evidence" value="ECO:0007669"/>
    <property type="project" value="InterPro"/>
</dbReference>
<reference evidence="6" key="1">
    <citation type="journal article" date="2014" name="Int. J. Syst. Evol. Microbiol.">
        <title>Complete genome sequence of Corynebacterium casei LMG S-19264T (=DSM 44701T), isolated from a smear-ripened cheese.</title>
        <authorList>
            <consortium name="US DOE Joint Genome Institute (JGI-PGF)"/>
            <person name="Walter F."/>
            <person name="Albersmeier A."/>
            <person name="Kalinowski J."/>
            <person name="Ruckert C."/>
        </authorList>
    </citation>
    <scope>NUCLEOTIDE SEQUENCE</scope>
    <source>
        <strain evidence="6">CGMCC 1.15448</strain>
    </source>
</reference>
<dbReference type="EMBL" id="BMJC01000002">
    <property type="protein sequence ID" value="GGA99533.1"/>
    <property type="molecule type" value="Genomic_DNA"/>
</dbReference>
<dbReference type="PANTHER" id="PTHR34389">
    <property type="entry name" value="L-RHAMNOSE MUTAROTASE"/>
    <property type="match status" value="1"/>
</dbReference>
<keyword evidence="1" id="KW-0963">Cytoplasm</keyword>
<evidence type="ECO:0000256" key="5">
    <source>
        <dbReference type="NCBIfam" id="TIGR02625"/>
    </source>
</evidence>
<dbReference type="EC" id="5.1.3.32" evidence="5"/>
<dbReference type="HAMAP" id="MF_01663">
    <property type="entry name" value="L_rham_rotase"/>
    <property type="match status" value="1"/>
</dbReference>
<dbReference type="AlphaFoldDB" id="A0A8J2UD56"/>
<keyword evidence="7" id="KW-1185">Reference proteome</keyword>
<gene>
    <name evidence="6" type="primary">rhaM</name>
    <name evidence="6" type="ORF">GCM10011511_23570</name>
</gene>
<dbReference type="GO" id="GO:0062192">
    <property type="term" value="F:L-rhamnose mutarotase activity"/>
    <property type="evidence" value="ECO:0007669"/>
    <property type="project" value="UniProtKB-UniRule"/>
</dbReference>
<evidence type="ECO:0000256" key="1">
    <source>
        <dbReference type="ARBA" id="ARBA00022490"/>
    </source>
</evidence>
<dbReference type="InterPro" id="IPR011008">
    <property type="entry name" value="Dimeric_a/b-barrel"/>
</dbReference>
<keyword evidence="4" id="KW-0684">Rhamnose metabolism</keyword>
<evidence type="ECO:0000256" key="3">
    <source>
        <dbReference type="ARBA" id="ARBA00023277"/>
    </source>
</evidence>
<dbReference type="Gene3D" id="3.30.70.100">
    <property type="match status" value="1"/>
</dbReference>
<dbReference type="InterPro" id="IPR013448">
    <property type="entry name" value="L-rhamnose_mutarotase"/>
</dbReference>
<keyword evidence="2" id="KW-0413">Isomerase</keyword>
<evidence type="ECO:0000313" key="7">
    <source>
        <dbReference type="Proteomes" id="UP000607559"/>
    </source>
</evidence>
<dbReference type="GO" id="GO:0019301">
    <property type="term" value="P:rhamnose catabolic process"/>
    <property type="evidence" value="ECO:0007669"/>
    <property type="project" value="UniProtKB-UniRule"/>
</dbReference>
<dbReference type="Proteomes" id="UP000607559">
    <property type="component" value="Unassembled WGS sequence"/>
</dbReference>